<dbReference type="PANTHER" id="PTHR10509">
    <property type="entry name" value="O-METHYLTRANSFERASE-RELATED"/>
    <property type="match status" value="1"/>
</dbReference>
<comment type="similarity">
    <text evidence="4">Belongs to the class I-like SAM-binding methyltransferase superfamily. Cation-dependent O-methyltransferase family.</text>
</comment>
<dbReference type="SUPFAM" id="SSF53335">
    <property type="entry name" value="S-adenosyl-L-methionine-dependent methyltransferases"/>
    <property type="match status" value="1"/>
</dbReference>
<accession>A0A8J1Y995</accession>
<dbReference type="EMBL" id="CAIIXF020000003">
    <property type="protein sequence ID" value="CAH1780324.1"/>
    <property type="molecule type" value="Genomic_DNA"/>
</dbReference>
<dbReference type="InterPro" id="IPR002935">
    <property type="entry name" value="SAM_O-MeTrfase"/>
</dbReference>
<dbReference type="Gene3D" id="3.40.50.150">
    <property type="entry name" value="Vaccinia Virus protein VP39"/>
    <property type="match status" value="1"/>
</dbReference>
<dbReference type="GO" id="GO:0032259">
    <property type="term" value="P:methylation"/>
    <property type="evidence" value="ECO:0007669"/>
    <property type="project" value="UniProtKB-KW"/>
</dbReference>
<proteinExistence type="inferred from homology"/>
<dbReference type="OrthoDB" id="10251242at2759"/>
<dbReference type="PANTHER" id="PTHR10509:SF14">
    <property type="entry name" value="CAFFEOYL-COA O-METHYLTRANSFERASE 3-RELATED"/>
    <property type="match status" value="1"/>
</dbReference>
<evidence type="ECO:0000256" key="3">
    <source>
        <dbReference type="ARBA" id="ARBA00022691"/>
    </source>
</evidence>
<evidence type="ECO:0000256" key="1">
    <source>
        <dbReference type="ARBA" id="ARBA00022603"/>
    </source>
</evidence>
<protein>
    <submittedName>
        <fullName evidence="5">Uncharacterized protein</fullName>
    </submittedName>
</protein>
<keyword evidence="3" id="KW-0949">S-adenosyl-L-methionine</keyword>
<dbReference type="GO" id="GO:0008757">
    <property type="term" value="F:S-adenosylmethionine-dependent methyltransferase activity"/>
    <property type="evidence" value="ECO:0007669"/>
    <property type="project" value="TreeGrafter"/>
</dbReference>
<evidence type="ECO:0000313" key="5">
    <source>
        <dbReference type="EMBL" id="CAH1780324.1"/>
    </source>
</evidence>
<gene>
    <name evidence="5" type="ORF">OFUS_LOCUS7028</name>
</gene>
<dbReference type="Proteomes" id="UP000749559">
    <property type="component" value="Unassembled WGS sequence"/>
</dbReference>
<evidence type="ECO:0000256" key="2">
    <source>
        <dbReference type="ARBA" id="ARBA00022679"/>
    </source>
</evidence>
<keyword evidence="6" id="KW-1185">Reference proteome</keyword>
<keyword evidence="2" id="KW-0808">Transferase</keyword>
<comment type="caution">
    <text evidence="5">The sequence shown here is derived from an EMBL/GenBank/DDBJ whole genome shotgun (WGS) entry which is preliminary data.</text>
</comment>
<dbReference type="InterPro" id="IPR050362">
    <property type="entry name" value="Cation-dep_OMT"/>
</dbReference>
<evidence type="ECO:0000256" key="4">
    <source>
        <dbReference type="ARBA" id="ARBA00023453"/>
    </source>
</evidence>
<dbReference type="Pfam" id="PF01596">
    <property type="entry name" value="Methyltransf_3"/>
    <property type="match status" value="1"/>
</dbReference>
<keyword evidence="1" id="KW-0489">Methyltransferase</keyword>
<name>A0A8J1Y995_OWEFU</name>
<reference evidence="5" key="1">
    <citation type="submission" date="2022-03" db="EMBL/GenBank/DDBJ databases">
        <authorList>
            <person name="Martin C."/>
        </authorList>
    </citation>
    <scope>NUCLEOTIDE SEQUENCE</scope>
</reference>
<dbReference type="CDD" id="cd02440">
    <property type="entry name" value="AdoMet_MTases"/>
    <property type="match status" value="1"/>
</dbReference>
<sequence>MDAKTSAVAAGTLAVVGAAVGYVIARRKAKYESKALKLNSRNNKDNPVAEYIQSHLQPLHPAQEKLIKITDSVPRRRMLSDSLEMQLIHNVLMSMGAKKTIDVGVYTGFSALTVALAIPDDGKVVACDITMDYPKYGVPVWKEAGVDHKIDLRIAPAVESLQKMLDGGEEGTYDFMFIDADKSNYDNYYELGLKLLRPGGLMALDNMLWGGQVMDQSVNDKDTIALRAMNDKIAKDDRVNATHRVPHFGDMMSAKMKYTRRV</sequence>
<dbReference type="PROSITE" id="PS51682">
    <property type="entry name" value="SAM_OMT_I"/>
    <property type="match status" value="1"/>
</dbReference>
<dbReference type="AlphaFoldDB" id="A0A8J1Y995"/>
<dbReference type="GO" id="GO:0008171">
    <property type="term" value="F:O-methyltransferase activity"/>
    <property type="evidence" value="ECO:0007669"/>
    <property type="project" value="InterPro"/>
</dbReference>
<organism evidence="5 6">
    <name type="scientific">Owenia fusiformis</name>
    <name type="common">Polychaete worm</name>
    <dbReference type="NCBI Taxonomy" id="6347"/>
    <lineage>
        <taxon>Eukaryota</taxon>
        <taxon>Metazoa</taxon>
        <taxon>Spiralia</taxon>
        <taxon>Lophotrochozoa</taxon>
        <taxon>Annelida</taxon>
        <taxon>Polychaeta</taxon>
        <taxon>Sedentaria</taxon>
        <taxon>Canalipalpata</taxon>
        <taxon>Sabellida</taxon>
        <taxon>Oweniida</taxon>
        <taxon>Oweniidae</taxon>
        <taxon>Owenia</taxon>
    </lineage>
</organism>
<dbReference type="InterPro" id="IPR029063">
    <property type="entry name" value="SAM-dependent_MTases_sf"/>
</dbReference>
<evidence type="ECO:0000313" key="6">
    <source>
        <dbReference type="Proteomes" id="UP000749559"/>
    </source>
</evidence>